<evidence type="ECO:0000259" key="3">
    <source>
        <dbReference type="Pfam" id="PF07833"/>
    </source>
</evidence>
<dbReference type="SUPFAM" id="SSF55383">
    <property type="entry name" value="Copper amine oxidase, domain N"/>
    <property type="match status" value="1"/>
</dbReference>
<feature type="domain" description="Copper amine oxidase-like N-terminal" evidence="3">
    <location>
        <begin position="307"/>
        <end position="413"/>
    </location>
</feature>
<keyword evidence="2" id="KW-0732">Signal</keyword>
<keyword evidence="5" id="KW-1185">Reference proteome</keyword>
<feature type="coiled-coil region" evidence="1">
    <location>
        <begin position="69"/>
        <end position="107"/>
    </location>
</feature>
<dbReference type="RefSeq" id="WP_381480289.1">
    <property type="nucleotide sequence ID" value="NZ_JBHTLT010000037.1"/>
</dbReference>
<feature type="signal peptide" evidence="2">
    <location>
        <begin position="1"/>
        <end position="26"/>
    </location>
</feature>
<keyword evidence="1" id="KW-0175">Coiled coil</keyword>
<dbReference type="InterPro" id="IPR036582">
    <property type="entry name" value="Mao_N_sf"/>
</dbReference>
<gene>
    <name evidence="4" type="ORF">ACFQ38_07825</name>
</gene>
<comment type="caution">
    <text evidence="4">The sequence shown here is derived from an EMBL/GenBank/DDBJ whole genome shotgun (WGS) entry which is preliminary data.</text>
</comment>
<proteinExistence type="predicted"/>
<name>A0ABW3TW70_9BACL</name>
<evidence type="ECO:0000313" key="4">
    <source>
        <dbReference type="EMBL" id="MFD1205010.1"/>
    </source>
</evidence>
<feature type="coiled-coil region" evidence="1">
    <location>
        <begin position="232"/>
        <end position="259"/>
    </location>
</feature>
<dbReference type="Pfam" id="PF07833">
    <property type="entry name" value="Cu_amine_oxidN1"/>
    <property type="match status" value="1"/>
</dbReference>
<dbReference type="EMBL" id="JBHTLT010000037">
    <property type="protein sequence ID" value="MFD1205010.1"/>
    <property type="molecule type" value="Genomic_DNA"/>
</dbReference>
<dbReference type="Gene3D" id="3.30.457.10">
    <property type="entry name" value="Copper amine oxidase-like, N-terminal domain"/>
    <property type="match status" value="1"/>
</dbReference>
<feature type="chain" id="PRO_5045418802" evidence="2">
    <location>
        <begin position="27"/>
        <end position="415"/>
    </location>
</feature>
<reference evidence="5" key="1">
    <citation type="journal article" date="2019" name="Int. J. Syst. Evol. Microbiol.">
        <title>The Global Catalogue of Microorganisms (GCM) 10K type strain sequencing project: providing services to taxonomists for standard genome sequencing and annotation.</title>
        <authorList>
            <consortium name="The Broad Institute Genomics Platform"/>
            <consortium name="The Broad Institute Genome Sequencing Center for Infectious Disease"/>
            <person name="Wu L."/>
            <person name="Ma J."/>
        </authorList>
    </citation>
    <scope>NUCLEOTIDE SEQUENCE [LARGE SCALE GENOMIC DNA]</scope>
    <source>
        <strain evidence="5">CCUG 53915</strain>
    </source>
</reference>
<sequence>MRGKKFIVSTMLLFILFVGSTTQAFAASKSFMDQIRNEYVNFEKKSSANYEKYHTKTVNDYEKYKNAEQASLDRFINQTKQDLNKLEQQLKEDIAKLEAQYAGSKEHASKLREYKSAVSATSLSSPMSKYAQSINPTALSSHMSKYRSAVNPTALSSPMNSYRMAVNQTGLSSPMNSYRIAVSETALSSPMSALRMESSSTALSSVMADYRRGKLTQKQARKQWDSIFAKEQKKLQNTITKAKQDIEATKEKTDNAILEQKSSTINGILQQRAESLQTISDLRATHFGQGITFDALIPDLGVINIMVDGEWIATKQPPAIKDGEVMVPVRLVFETIDPSTKVAKKGNTVTIKKSNDNIVFTLNKNNYTINNKASNFKVAPQLLNGQTMVPLQLVNEAFGPIAKYDSSKKTVFISK</sequence>
<dbReference type="Proteomes" id="UP001597231">
    <property type="component" value="Unassembled WGS sequence"/>
</dbReference>
<organism evidence="4 5">
    <name type="scientific">Sporosarcina contaminans</name>
    <dbReference type="NCBI Taxonomy" id="633403"/>
    <lineage>
        <taxon>Bacteria</taxon>
        <taxon>Bacillati</taxon>
        <taxon>Bacillota</taxon>
        <taxon>Bacilli</taxon>
        <taxon>Bacillales</taxon>
        <taxon>Caryophanaceae</taxon>
        <taxon>Sporosarcina</taxon>
    </lineage>
</organism>
<dbReference type="InterPro" id="IPR012854">
    <property type="entry name" value="Cu_amine_oxidase-like_N"/>
</dbReference>
<protein>
    <submittedName>
        <fullName evidence="4">Copper amine oxidase N-terminal domain-containing protein</fullName>
    </submittedName>
</protein>
<accession>A0ABW3TW70</accession>
<evidence type="ECO:0000256" key="1">
    <source>
        <dbReference type="SAM" id="Coils"/>
    </source>
</evidence>
<evidence type="ECO:0000313" key="5">
    <source>
        <dbReference type="Proteomes" id="UP001597231"/>
    </source>
</evidence>
<evidence type="ECO:0000256" key="2">
    <source>
        <dbReference type="SAM" id="SignalP"/>
    </source>
</evidence>